<dbReference type="AlphaFoldDB" id="A0A1M5D6M7"/>
<name>A0A1M5D6M7_9FLAO</name>
<proteinExistence type="predicted"/>
<accession>A0A1M5D6M7</accession>
<dbReference type="NCBIfam" id="NF041384">
    <property type="entry name" value="YHS_seleno_dom"/>
    <property type="match status" value="1"/>
</dbReference>
<reference evidence="1 2" key="1">
    <citation type="submission" date="2016-11" db="EMBL/GenBank/DDBJ databases">
        <authorList>
            <person name="Jaros S."/>
            <person name="Januszkiewicz K."/>
            <person name="Wedrychowicz H."/>
        </authorList>
    </citation>
    <scope>NUCLEOTIDE SEQUENCE [LARGE SCALE GENOMIC DNA]</scope>
    <source>
        <strain evidence="1 2">DSM 25660</strain>
    </source>
</reference>
<evidence type="ECO:0008006" key="3">
    <source>
        <dbReference type="Google" id="ProtNLM"/>
    </source>
</evidence>
<dbReference type="EMBL" id="FQVQ01000014">
    <property type="protein sequence ID" value="SHF62342.1"/>
    <property type="molecule type" value="Genomic_DNA"/>
</dbReference>
<gene>
    <name evidence="1" type="ORF">SAMN05444377_1147</name>
</gene>
<dbReference type="STRING" id="1124188.SAMN05444377_1147"/>
<dbReference type="Proteomes" id="UP000184147">
    <property type="component" value="Unassembled WGS sequence"/>
</dbReference>
<sequence>MVFATTLWAQPNAKNGIALQGYDPVAYFTSQTAQKGTDTITASHNGVEYHFVSEENKQLFLNNPSQYEPQFGGYCAYGMSKGYKAPIDPNAFTIVDGKLYLNYSLSVRTEWAKEKEQRIPQAEANWLKLQKK</sequence>
<evidence type="ECO:0000313" key="1">
    <source>
        <dbReference type="EMBL" id="SHF62342.1"/>
    </source>
</evidence>
<protein>
    <recommendedName>
        <fullName evidence="3">YHS domain-containing protein</fullName>
    </recommendedName>
</protein>
<keyword evidence="2" id="KW-1185">Reference proteome</keyword>
<organism evidence="1 2">
    <name type="scientific">Flavobacterium fontis</name>
    <dbReference type="NCBI Taxonomy" id="1124188"/>
    <lineage>
        <taxon>Bacteria</taxon>
        <taxon>Pseudomonadati</taxon>
        <taxon>Bacteroidota</taxon>
        <taxon>Flavobacteriia</taxon>
        <taxon>Flavobacteriales</taxon>
        <taxon>Flavobacteriaceae</taxon>
        <taxon>Flavobacterium</taxon>
    </lineage>
</organism>
<evidence type="ECO:0000313" key="2">
    <source>
        <dbReference type="Proteomes" id="UP000184147"/>
    </source>
</evidence>